<name>A0A1W1X8U6_9NEIS</name>
<dbReference type="OrthoDB" id="8752131at2"/>
<dbReference type="AlphaFoldDB" id="A0A1W1X8U6"/>
<feature type="chain" id="PRO_5011986362" evidence="1">
    <location>
        <begin position="35"/>
        <end position="165"/>
    </location>
</feature>
<gene>
    <name evidence="2" type="ORF">SAMN02745857_00886</name>
</gene>
<sequence length="165" mass="18053">MTQPAARPDHKLQHLIPLCLALCCLALPASHAVAATAASASATAPANDPALLLTRFYGWYLDEFDHGRSPLTDQPRAMQAWVSRAALKRIRAGFASGRYDSDYFTRTQDILEDWPAHVAVSKLSQQGHKATAIVTLGRQSPWSLRVQLSLGAEGWRIETVTALHP</sequence>
<keyword evidence="3" id="KW-1185">Reference proteome</keyword>
<proteinExistence type="predicted"/>
<evidence type="ECO:0000313" key="2">
    <source>
        <dbReference type="EMBL" id="SMC20247.1"/>
    </source>
</evidence>
<protein>
    <submittedName>
        <fullName evidence="2">Uncharacterized protein</fullName>
    </submittedName>
</protein>
<dbReference type="STRING" id="1121001.SAMN02745857_00886"/>
<reference evidence="2 3" key="1">
    <citation type="submission" date="2017-04" db="EMBL/GenBank/DDBJ databases">
        <authorList>
            <person name="Afonso C.L."/>
            <person name="Miller P.J."/>
            <person name="Scott M.A."/>
            <person name="Spackman E."/>
            <person name="Goraichik I."/>
            <person name="Dimitrov K.M."/>
            <person name="Suarez D.L."/>
            <person name="Swayne D.E."/>
        </authorList>
    </citation>
    <scope>NUCLEOTIDE SEQUENCE [LARGE SCALE GENOMIC DNA]</scope>
    <source>
        <strain evidence="2 3">DSM 23236</strain>
    </source>
</reference>
<accession>A0A1W1X8U6</accession>
<evidence type="ECO:0000313" key="3">
    <source>
        <dbReference type="Proteomes" id="UP000192761"/>
    </source>
</evidence>
<keyword evidence="1" id="KW-0732">Signal</keyword>
<dbReference type="EMBL" id="FWXD01000004">
    <property type="protein sequence ID" value="SMC20247.1"/>
    <property type="molecule type" value="Genomic_DNA"/>
</dbReference>
<feature type="signal peptide" evidence="1">
    <location>
        <begin position="1"/>
        <end position="34"/>
    </location>
</feature>
<organism evidence="2 3">
    <name type="scientific">Andreprevotia lacus DSM 23236</name>
    <dbReference type="NCBI Taxonomy" id="1121001"/>
    <lineage>
        <taxon>Bacteria</taxon>
        <taxon>Pseudomonadati</taxon>
        <taxon>Pseudomonadota</taxon>
        <taxon>Betaproteobacteria</taxon>
        <taxon>Neisseriales</taxon>
        <taxon>Chitinibacteraceae</taxon>
        <taxon>Andreprevotia</taxon>
    </lineage>
</organism>
<dbReference type="RefSeq" id="WP_084089336.1">
    <property type="nucleotide sequence ID" value="NZ_FWXD01000004.1"/>
</dbReference>
<dbReference type="Proteomes" id="UP000192761">
    <property type="component" value="Unassembled WGS sequence"/>
</dbReference>
<evidence type="ECO:0000256" key="1">
    <source>
        <dbReference type="SAM" id="SignalP"/>
    </source>
</evidence>
<dbReference type="Gene3D" id="3.10.450.50">
    <property type="match status" value="1"/>
</dbReference>